<feature type="coiled-coil region" evidence="1">
    <location>
        <begin position="136"/>
        <end position="219"/>
    </location>
</feature>
<protein>
    <recommendedName>
        <fullName evidence="3">ABM domain-containing protein</fullName>
    </recommendedName>
</protein>
<comment type="caution">
    <text evidence="4">The sequence shown here is derived from an EMBL/GenBank/DDBJ whole genome shotgun (WGS) entry which is preliminary data.</text>
</comment>
<sequence>MPLSKLSETANAVWERLKASGLNVAANPVLGGRGKSAGPAPSPNKTQGPGPVPGPSPTPGPASAPSPNPGAAPGQGKSPMQSADALATFEPRMPSNLVGGSSGSSSLNGGPRSKAAAAAEADLTELARGVPSGGKEAKLVAALQQAQEEKRELSDKTEVLRASISMLEAKNAKMAKEVASVEASREMQVRQKDMLLAERDDLAAQLAAAKEQLEVATATLAARDEALDALRRSQMELQLLLKDGVARLRAADKSADELRSQLATAEASRASAGAEKDTLSAALRDLVGSVDQLLRSTDGTTSADEAGPAPAPGVQAPSGETGIQQVEALRSAMQDSFAALKTAREEAGLMRAENAQLAQKAKALAATNAELAATAESLKVELAETKSALAEQRAAAEAAQARERELAAALAEAQAAIERKEELETAVQQLSTIQAAAQASGLGLVELAQMATQVNSFKEQLRSAKASETDLKRRLAGAEVALLDARRETAAVESRLATELGAARSDADTLRASLHSRTLAQQAAKRAAGGVPKSQEAKAAGQFVNTNRFYVRPELMYDFVKAVAARELSLVEAQGFLNIAVRNEPGNVMVVATHWESIPAFEAWSNSAGRTRHHYPSGVMQYVPKRGEGFPEDYIPFKDLTEPVNAKYD</sequence>
<proteinExistence type="predicted"/>
<keyword evidence="5" id="KW-1185">Reference proteome</keyword>
<feature type="compositionally biased region" description="Low complexity" evidence="2">
    <location>
        <begin position="306"/>
        <end position="319"/>
    </location>
</feature>
<feature type="compositionally biased region" description="Low complexity" evidence="2">
    <location>
        <begin position="95"/>
        <end position="119"/>
    </location>
</feature>
<dbReference type="Gene3D" id="3.30.70.100">
    <property type="match status" value="1"/>
</dbReference>
<dbReference type="Pfam" id="PF03992">
    <property type="entry name" value="ABM"/>
    <property type="match status" value="1"/>
</dbReference>
<feature type="region of interest" description="Disordered" evidence="2">
    <location>
        <begin position="297"/>
        <end position="320"/>
    </location>
</feature>
<feature type="domain" description="ABM" evidence="3">
    <location>
        <begin position="543"/>
        <end position="610"/>
    </location>
</feature>
<dbReference type="SUPFAM" id="SSF54909">
    <property type="entry name" value="Dimeric alpha+beta barrel"/>
    <property type="match status" value="1"/>
</dbReference>
<organism evidence="4 5">
    <name type="scientific">Edaphochlamys debaryana</name>
    <dbReference type="NCBI Taxonomy" id="47281"/>
    <lineage>
        <taxon>Eukaryota</taxon>
        <taxon>Viridiplantae</taxon>
        <taxon>Chlorophyta</taxon>
        <taxon>core chlorophytes</taxon>
        <taxon>Chlorophyceae</taxon>
        <taxon>CS clade</taxon>
        <taxon>Chlamydomonadales</taxon>
        <taxon>Chlamydomonadales incertae sedis</taxon>
        <taxon>Edaphochlamys</taxon>
    </lineage>
</organism>
<accession>A0A836BZV7</accession>
<evidence type="ECO:0000256" key="2">
    <source>
        <dbReference type="SAM" id="MobiDB-lite"/>
    </source>
</evidence>
<dbReference type="OrthoDB" id="566406at2759"/>
<feature type="region of interest" description="Disordered" evidence="2">
    <location>
        <begin position="22"/>
        <end position="119"/>
    </location>
</feature>
<feature type="compositionally biased region" description="Pro residues" evidence="2">
    <location>
        <begin position="50"/>
        <end position="70"/>
    </location>
</feature>
<gene>
    <name evidence="4" type="ORF">HYH03_006696</name>
</gene>
<evidence type="ECO:0000313" key="5">
    <source>
        <dbReference type="Proteomes" id="UP000612055"/>
    </source>
</evidence>
<dbReference type="InterPro" id="IPR007138">
    <property type="entry name" value="ABM_dom"/>
</dbReference>
<feature type="coiled-coil region" evidence="1">
    <location>
        <begin position="248"/>
        <end position="275"/>
    </location>
</feature>
<dbReference type="Proteomes" id="UP000612055">
    <property type="component" value="Unassembled WGS sequence"/>
</dbReference>
<keyword evidence="1" id="KW-0175">Coiled coil</keyword>
<name>A0A836BZV7_9CHLO</name>
<dbReference type="EMBL" id="JAEHOE010000026">
    <property type="protein sequence ID" value="KAG2495085.1"/>
    <property type="molecule type" value="Genomic_DNA"/>
</dbReference>
<dbReference type="AlphaFoldDB" id="A0A836BZV7"/>
<feature type="coiled-coil region" evidence="1">
    <location>
        <begin position="340"/>
        <end position="467"/>
    </location>
</feature>
<evidence type="ECO:0000313" key="4">
    <source>
        <dbReference type="EMBL" id="KAG2495085.1"/>
    </source>
</evidence>
<reference evidence="4" key="1">
    <citation type="journal article" date="2020" name="bioRxiv">
        <title>Comparative genomics of Chlamydomonas.</title>
        <authorList>
            <person name="Craig R.J."/>
            <person name="Hasan A.R."/>
            <person name="Ness R.W."/>
            <person name="Keightley P.D."/>
        </authorList>
    </citation>
    <scope>NUCLEOTIDE SEQUENCE</scope>
    <source>
        <strain evidence="4">CCAP 11/70</strain>
    </source>
</reference>
<evidence type="ECO:0000259" key="3">
    <source>
        <dbReference type="Pfam" id="PF03992"/>
    </source>
</evidence>
<evidence type="ECO:0000256" key="1">
    <source>
        <dbReference type="SAM" id="Coils"/>
    </source>
</evidence>
<dbReference type="InterPro" id="IPR011008">
    <property type="entry name" value="Dimeric_a/b-barrel"/>
</dbReference>